<organism evidence="1 2">
    <name type="scientific">Actinomadura algeriensis</name>
    <dbReference type="NCBI Taxonomy" id="1679523"/>
    <lineage>
        <taxon>Bacteria</taxon>
        <taxon>Bacillati</taxon>
        <taxon>Actinomycetota</taxon>
        <taxon>Actinomycetes</taxon>
        <taxon>Streptosporangiales</taxon>
        <taxon>Thermomonosporaceae</taxon>
        <taxon>Actinomadura</taxon>
    </lineage>
</organism>
<reference evidence="1 2" key="1">
    <citation type="submission" date="2020-10" db="EMBL/GenBank/DDBJ databases">
        <title>Sequencing the genomes of 1000 actinobacteria strains.</title>
        <authorList>
            <person name="Klenk H.-P."/>
        </authorList>
    </citation>
    <scope>NUCLEOTIDE SEQUENCE [LARGE SCALE GENOMIC DNA]</scope>
    <source>
        <strain evidence="1 2">DSM 46744</strain>
    </source>
</reference>
<dbReference type="EMBL" id="JADBDZ010000001">
    <property type="protein sequence ID" value="MBE1532531.1"/>
    <property type="molecule type" value="Genomic_DNA"/>
</dbReference>
<gene>
    <name evidence="1" type="ORF">H4W34_002364</name>
</gene>
<proteinExistence type="predicted"/>
<name>A0ABR9JQ70_9ACTN</name>
<evidence type="ECO:0000313" key="2">
    <source>
        <dbReference type="Proteomes" id="UP000627838"/>
    </source>
</evidence>
<dbReference type="Proteomes" id="UP000627838">
    <property type="component" value="Unassembled WGS sequence"/>
</dbReference>
<evidence type="ECO:0000313" key="1">
    <source>
        <dbReference type="EMBL" id="MBE1532531.1"/>
    </source>
</evidence>
<dbReference type="RefSeq" id="WP_192759210.1">
    <property type="nucleotide sequence ID" value="NZ_JADBDZ010000001.1"/>
</dbReference>
<comment type="caution">
    <text evidence="1">The sequence shown here is derived from an EMBL/GenBank/DDBJ whole genome shotgun (WGS) entry which is preliminary data.</text>
</comment>
<sequence length="71" mass="8022">MRLEFSTDSQQHWRTVVEGRTGTDGAFSLDAADVTEDGYWRVLYTDGDGKILAGGELQRIDVAYKTRLEPR</sequence>
<keyword evidence="2" id="KW-1185">Reference proteome</keyword>
<accession>A0ABR9JQ70</accession>
<protein>
    <submittedName>
        <fullName evidence="1">Uncharacterized protein</fullName>
    </submittedName>
</protein>